<protein>
    <recommendedName>
        <fullName evidence="3">dATP/dGTP diphosphohydrolase N-terminal domain-containing protein</fullName>
    </recommendedName>
</protein>
<accession>A0ABW1CD54</accession>
<evidence type="ECO:0000313" key="2">
    <source>
        <dbReference type="Proteomes" id="UP001596058"/>
    </source>
</evidence>
<reference evidence="2" key="1">
    <citation type="journal article" date="2019" name="Int. J. Syst. Evol. Microbiol.">
        <title>The Global Catalogue of Microorganisms (GCM) 10K type strain sequencing project: providing services to taxonomists for standard genome sequencing and annotation.</title>
        <authorList>
            <consortium name="The Broad Institute Genomics Platform"/>
            <consortium name="The Broad Institute Genome Sequencing Center for Infectious Disease"/>
            <person name="Wu L."/>
            <person name="Ma J."/>
        </authorList>
    </citation>
    <scope>NUCLEOTIDE SEQUENCE [LARGE SCALE GENOMIC DNA]</scope>
    <source>
        <strain evidence="2">CCUG 53903</strain>
    </source>
</reference>
<comment type="caution">
    <text evidence="1">The sequence shown here is derived from an EMBL/GenBank/DDBJ whole genome shotgun (WGS) entry which is preliminary data.</text>
</comment>
<evidence type="ECO:0000313" key="1">
    <source>
        <dbReference type="EMBL" id="MFC5823644.1"/>
    </source>
</evidence>
<keyword evidence="2" id="KW-1185">Reference proteome</keyword>
<name>A0ABW1CD54_9ACTN</name>
<organism evidence="1 2">
    <name type="scientific">Nonomuraea insulae</name>
    <dbReference type="NCBI Taxonomy" id="1616787"/>
    <lineage>
        <taxon>Bacteria</taxon>
        <taxon>Bacillati</taxon>
        <taxon>Actinomycetota</taxon>
        <taxon>Actinomycetes</taxon>
        <taxon>Streptosporangiales</taxon>
        <taxon>Streptosporangiaceae</taxon>
        <taxon>Nonomuraea</taxon>
    </lineage>
</organism>
<evidence type="ECO:0008006" key="3">
    <source>
        <dbReference type="Google" id="ProtNLM"/>
    </source>
</evidence>
<proteinExistence type="predicted"/>
<sequence length="97" mass="10476">MEELLIPIVIPNKLKANLGGVAGELKANPSKWSFNLPANDARGNGETLEGMIRHLWPNPDRHGGGAKRSPTQSEAEAVVQMAIAIIELCRGRLTKLP</sequence>
<gene>
    <name evidence="1" type="ORF">ACFPZ3_07260</name>
</gene>
<dbReference type="Proteomes" id="UP001596058">
    <property type="component" value="Unassembled WGS sequence"/>
</dbReference>
<dbReference type="EMBL" id="JBHSPA010000010">
    <property type="protein sequence ID" value="MFC5823644.1"/>
    <property type="molecule type" value="Genomic_DNA"/>
</dbReference>
<dbReference type="RefSeq" id="WP_379513174.1">
    <property type="nucleotide sequence ID" value="NZ_JBHSPA010000010.1"/>
</dbReference>